<evidence type="ECO:0000259" key="9">
    <source>
        <dbReference type="Pfam" id="PF01743"/>
    </source>
</evidence>
<dbReference type="InterPro" id="IPR050264">
    <property type="entry name" value="Bact_CCA-adding_enz_type3_sf"/>
</dbReference>
<keyword evidence="2 8" id="KW-0808">Transferase</keyword>
<evidence type="ECO:0000259" key="10">
    <source>
        <dbReference type="Pfam" id="PF12627"/>
    </source>
</evidence>
<keyword evidence="4" id="KW-0548">Nucleotidyltransferase</keyword>
<dbReference type="InterPro" id="IPR002646">
    <property type="entry name" value="PolA_pol_head_dom"/>
</dbReference>
<dbReference type="Pfam" id="PF12627">
    <property type="entry name" value="PolyA_pol_RNAbd"/>
    <property type="match status" value="1"/>
</dbReference>
<dbReference type="InterPro" id="IPR032828">
    <property type="entry name" value="PolyA_RNA-bd"/>
</dbReference>
<evidence type="ECO:0000256" key="3">
    <source>
        <dbReference type="ARBA" id="ARBA00022694"/>
    </source>
</evidence>
<dbReference type="SUPFAM" id="SSF81301">
    <property type="entry name" value="Nucleotidyltransferase"/>
    <property type="match status" value="1"/>
</dbReference>
<evidence type="ECO:0000256" key="4">
    <source>
        <dbReference type="ARBA" id="ARBA00022695"/>
    </source>
</evidence>
<sequence>MSETASVAGQGWFADPALTRIFSLLNHDGGEVRVVGGAVRNALMELPVTDTDLATTWPPQEVVARAEAAGIRAVPTGIDHGTVTLVIDGRGFEITTLRRDAETDGRRAKVVFGTDWQLDAERRDFTINALYADSSGKVIDPVGGLADIATRTVRFIGDADERIAEDHLRILRYFRFFAHYGAGRPDAAALKACARARDSLAKLSAERVWKEVRTLLAARDPGRALLWMRQTGILTLVVPESEKWGIDSIGPLIATEAALGWQPDPMLRLMAIVPPDAERLKALASRLKLSRAEADRLAAWAQTPPIAPTLAITALDRLLYRHGEAPVTDRIKLSLVSARARTETEASALTDAAGHSRHLARALGWSRPEFPLKGSDLIAQGMSPGPELGARLAALEERWIDSNFSLDAQTLLAGPQ</sequence>
<evidence type="ECO:0000256" key="2">
    <source>
        <dbReference type="ARBA" id="ARBA00022679"/>
    </source>
</evidence>
<accession>A0A1C1Z0C7</accession>
<comment type="caution">
    <text evidence="11">The sequence shown here is derived from an EMBL/GenBank/DDBJ whole genome shotgun (WGS) entry which is preliminary data.</text>
</comment>
<dbReference type="CDD" id="cd05398">
    <property type="entry name" value="NT_ClassII-CCAase"/>
    <property type="match status" value="1"/>
</dbReference>
<dbReference type="GO" id="GO:0016779">
    <property type="term" value="F:nucleotidyltransferase activity"/>
    <property type="evidence" value="ECO:0007669"/>
    <property type="project" value="UniProtKB-KW"/>
</dbReference>
<evidence type="ECO:0000256" key="6">
    <source>
        <dbReference type="ARBA" id="ARBA00022741"/>
    </source>
</evidence>
<dbReference type="Gene3D" id="1.10.3090.10">
    <property type="entry name" value="cca-adding enzyme, domain 2"/>
    <property type="match status" value="1"/>
</dbReference>
<keyword evidence="12" id="KW-1185">Reference proteome</keyword>
<feature type="domain" description="Poly A polymerase head" evidence="9">
    <location>
        <begin position="33"/>
        <end position="154"/>
    </location>
</feature>
<dbReference type="OrthoDB" id="9805698at2"/>
<evidence type="ECO:0000256" key="1">
    <source>
        <dbReference type="ARBA" id="ARBA00001946"/>
    </source>
</evidence>
<evidence type="ECO:0000313" key="12">
    <source>
        <dbReference type="Proteomes" id="UP000094795"/>
    </source>
</evidence>
<evidence type="ECO:0000256" key="5">
    <source>
        <dbReference type="ARBA" id="ARBA00022723"/>
    </source>
</evidence>
<proteinExistence type="inferred from homology"/>
<dbReference type="AlphaFoldDB" id="A0A1C1Z0C7"/>
<dbReference type="STRING" id="1480615.AWJ14_08715"/>
<name>A0A1C1Z0C7_9HYPH</name>
<feature type="domain" description="tRNA nucleotidyltransferase/poly(A) polymerase RNA and SrmB- binding" evidence="10">
    <location>
        <begin position="189"/>
        <end position="241"/>
    </location>
</feature>
<dbReference type="RefSeq" id="WP_066173281.1">
    <property type="nucleotide sequence ID" value="NZ_LQZT01000001.1"/>
</dbReference>
<dbReference type="PANTHER" id="PTHR46173">
    <property type="entry name" value="CCA TRNA NUCLEOTIDYLTRANSFERASE 1, MITOCHONDRIAL"/>
    <property type="match status" value="1"/>
</dbReference>
<protein>
    <submittedName>
        <fullName evidence="11">Poly(A) polymerase</fullName>
    </submittedName>
</protein>
<keyword evidence="3" id="KW-0819">tRNA processing</keyword>
<dbReference type="Gene3D" id="3.30.460.10">
    <property type="entry name" value="Beta Polymerase, domain 2"/>
    <property type="match status" value="1"/>
</dbReference>
<dbReference type="GO" id="GO:0008033">
    <property type="term" value="P:tRNA processing"/>
    <property type="evidence" value="ECO:0007669"/>
    <property type="project" value="UniProtKB-KW"/>
</dbReference>
<reference evidence="11 12" key="1">
    <citation type="submission" date="2015-12" db="EMBL/GenBank/DDBJ databases">
        <authorList>
            <person name="Shamseldin A."/>
            <person name="Moawad H."/>
            <person name="Abd El-Rahim W.M."/>
            <person name="Sadowsky M.J."/>
        </authorList>
    </citation>
    <scope>NUCLEOTIDE SEQUENCE [LARGE SCALE GENOMIC DNA]</scope>
    <source>
        <strain evidence="11 12">JC234</strain>
    </source>
</reference>
<dbReference type="Proteomes" id="UP000094795">
    <property type="component" value="Unassembled WGS sequence"/>
</dbReference>
<evidence type="ECO:0000256" key="7">
    <source>
        <dbReference type="ARBA" id="ARBA00022842"/>
    </source>
</evidence>
<keyword evidence="8" id="KW-0694">RNA-binding</keyword>
<dbReference type="SUPFAM" id="SSF81891">
    <property type="entry name" value="Poly A polymerase C-terminal region-like"/>
    <property type="match status" value="1"/>
</dbReference>
<gene>
    <name evidence="11" type="ORF">AWJ14_08715</name>
</gene>
<dbReference type="InterPro" id="IPR043519">
    <property type="entry name" value="NT_sf"/>
</dbReference>
<dbReference type="Pfam" id="PF01743">
    <property type="entry name" value="PolyA_pol"/>
    <property type="match status" value="1"/>
</dbReference>
<dbReference type="EMBL" id="LQZT01000001">
    <property type="protein sequence ID" value="OCW59140.1"/>
    <property type="molecule type" value="Genomic_DNA"/>
</dbReference>
<dbReference type="PANTHER" id="PTHR46173:SF1">
    <property type="entry name" value="CCA TRNA NUCLEOTIDYLTRANSFERASE 1, MITOCHONDRIAL"/>
    <property type="match status" value="1"/>
</dbReference>
<dbReference type="GO" id="GO:0046872">
    <property type="term" value="F:metal ion binding"/>
    <property type="evidence" value="ECO:0007669"/>
    <property type="project" value="UniProtKB-KW"/>
</dbReference>
<keyword evidence="5" id="KW-0479">Metal-binding</keyword>
<dbReference type="GO" id="GO:0000049">
    <property type="term" value="F:tRNA binding"/>
    <property type="evidence" value="ECO:0007669"/>
    <property type="project" value="TreeGrafter"/>
</dbReference>
<comment type="similarity">
    <text evidence="8">Belongs to the tRNA nucleotidyltransferase/poly(A) polymerase family.</text>
</comment>
<keyword evidence="7" id="KW-0460">Magnesium</keyword>
<evidence type="ECO:0000256" key="8">
    <source>
        <dbReference type="RuleBase" id="RU003953"/>
    </source>
</evidence>
<dbReference type="GO" id="GO:0000166">
    <property type="term" value="F:nucleotide binding"/>
    <property type="evidence" value="ECO:0007669"/>
    <property type="project" value="UniProtKB-KW"/>
</dbReference>
<evidence type="ECO:0000313" key="11">
    <source>
        <dbReference type="EMBL" id="OCW59140.1"/>
    </source>
</evidence>
<organism evidence="11 12">
    <name type="scientific">Hoeflea olei</name>
    <dbReference type="NCBI Taxonomy" id="1480615"/>
    <lineage>
        <taxon>Bacteria</taxon>
        <taxon>Pseudomonadati</taxon>
        <taxon>Pseudomonadota</taxon>
        <taxon>Alphaproteobacteria</taxon>
        <taxon>Hyphomicrobiales</taxon>
        <taxon>Rhizobiaceae</taxon>
        <taxon>Hoeflea</taxon>
    </lineage>
</organism>
<keyword evidence="6" id="KW-0547">Nucleotide-binding</keyword>
<comment type="cofactor">
    <cofactor evidence="1">
        <name>Mg(2+)</name>
        <dbReference type="ChEBI" id="CHEBI:18420"/>
    </cofactor>
</comment>